<dbReference type="InterPro" id="IPR016181">
    <property type="entry name" value="Acyl_CoA_acyltransferase"/>
</dbReference>
<proteinExistence type="predicted"/>
<gene>
    <name evidence="2" type="ORF">HCT46_02925</name>
</gene>
<dbReference type="GO" id="GO:0016747">
    <property type="term" value="F:acyltransferase activity, transferring groups other than amino-acyl groups"/>
    <property type="evidence" value="ECO:0007669"/>
    <property type="project" value="InterPro"/>
</dbReference>
<protein>
    <submittedName>
        <fullName evidence="2">GNAT family N-acetyltransferase</fullName>
    </submittedName>
</protein>
<reference evidence="2" key="1">
    <citation type="submission" date="2020-03" db="EMBL/GenBank/DDBJ databases">
        <title>Spirochaetal bacteria isolated from arthropods constitute a novel genus Entomospira genus novum within the order Spirochaetales.</title>
        <authorList>
            <person name="Grana-Miraglia L."/>
            <person name="Sikutova S."/>
            <person name="Fingerle V."/>
            <person name="Sing A."/>
            <person name="Castillo-Ramirez S."/>
            <person name="Margos G."/>
            <person name="Rudolf I."/>
        </authorList>
    </citation>
    <scope>NUCLEOTIDE SEQUENCE</scope>
    <source>
        <strain evidence="2">BR208</strain>
    </source>
</reference>
<dbReference type="InterPro" id="IPR000182">
    <property type="entry name" value="GNAT_dom"/>
</dbReference>
<dbReference type="Pfam" id="PF13508">
    <property type="entry name" value="Acetyltransf_7"/>
    <property type="match status" value="1"/>
</dbReference>
<accession>A0A968GCF2</accession>
<dbReference type="EMBL" id="JAATLK010000001">
    <property type="protein sequence ID" value="NIZ46868.1"/>
    <property type="molecule type" value="Genomic_DNA"/>
</dbReference>
<dbReference type="Proteomes" id="UP000752013">
    <property type="component" value="Unassembled WGS sequence"/>
</dbReference>
<dbReference type="CDD" id="cd04301">
    <property type="entry name" value="NAT_SF"/>
    <property type="match status" value="1"/>
</dbReference>
<evidence type="ECO:0000313" key="2">
    <source>
        <dbReference type="EMBL" id="NIZ46868.1"/>
    </source>
</evidence>
<dbReference type="Gene3D" id="3.40.630.30">
    <property type="match status" value="1"/>
</dbReference>
<dbReference type="RefSeq" id="WP_167703312.1">
    <property type="nucleotide sequence ID" value="NZ_CP118168.1"/>
</dbReference>
<organism evidence="2 3">
    <name type="scientific">Entomospira nematocerorum</name>
    <dbReference type="NCBI Taxonomy" id="2719987"/>
    <lineage>
        <taxon>Bacteria</taxon>
        <taxon>Pseudomonadati</taxon>
        <taxon>Spirochaetota</taxon>
        <taxon>Spirochaetia</taxon>
        <taxon>Spirochaetales</taxon>
        <taxon>Spirochaetaceae</taxon>
        <taxon>Entomospira</taxon>
    </lineage>
</organism>
<sequence length="137" mass="16312">MQLEKDGFLYTDERVDPMSVYDLLDQGRMLNNRSQYLVEESLRHSYCLSVYDRNRLIAFARVLSDYGSVSIIRDVILSPDYRHKGIAHELFRILSTSELFKRTNLVLWSRLDVPFYHEFGFKQLNRKIFLKPSDLEQ</sequence>
<name>A0A968GCF2_9SPIO</name>
<evidence type="ECO:0000313" key="3">
    <source>
        <dbReference type="Proteomes" id="UP000752013"/>
    </source>
</evidence>
<dbReference type="PROSITE" id="PS51186">
    <property type="entry name" value="GNAT"/>
    <property type="match status" value="1"/>
</dbReference>
<dbReference type="InterPro" id="IPR053144">
    <property type="entry name" value="Acetyltransferase_Butenolide"/>
</dbReference>
<dbReference type="PANTHER" id="PTHR43233">
    <property type="entry name" value="FAMILY N-ACETYLTRANSFERASE, PUTATIVE (AFU_ORTHOLOGUE AFUA_6G03350)-RELATED"/>
    <property type="match status" value="1"/>
</dbReference>
<dbReference type="PANTHER" id="PTHR43233:SF1">
    <property type="entry name" value="FAMILY N-ACETYLTRANSFERASE, PUTATIVE (AFU_ORTHOLOGUE AFUA_6G03350)-RELATED"/>
    <property type="match status" value="1"/>
</dbReference>
<feature type="domain" description="N-acetyltransferase" evidence="1">
    <location>
        <begin position="7"/>
        <end position="136"/>
    </location>
</feature>
<keyword evidence="3" id="KW-1185">Reference proteome</keyword>
<comment type="caution">
    <text evidence="2">The sequence shown here is derived from an EMBL/GenBank/DDBJ whole genome shotgun (WGS) entry which is preliminary data.</text>
</comment>
<evidence type="ECO:0000259" key="1">
    <source>
        <dbReference type="PROSITE" id="PS51186"/>
    </source>
</evidence>
<dbReference type="SUPFAM" id="SSF55729">
    <property type="entry name" value="Acyl-CoA N-acyltransferases (Nat)"/>
    <property type="match status" value="1"/>
</dbReference>
<dbReference type="AlphaFoldDB" id="A0A968GCF2"/>